<keyword evidence="2" id="KW-1133">Transmembrane helix</keyword>
<dbReference type="PANTHER" id="PTHR11062">
    <property type="entry name" value="EXOSTOSIN HEPARAN SULFATE GLYCOSYLTRANSFERASE -RELATED"/>
    <property type="match status" value="1"/>
</dbReference>
<dbReference type="Proteomes" id="UP000070544">
    <property type="component" value="Unassembled WGS sequence"/>
</dbReference>
<evidence type="ECO:0000313" key="5">
    <source>
        <dbReference type="Proteomes" id="UP000070544"/>
    </source>
</evidence>
<dbReference type="InterPro" id="IPR004263">
    <property type="entry name" value="Exostosin"/>
</dbReference>
<feature type="transmembrane region" description="Helical" evidence="2">
    <location>
        <begin position="158"/>
        <end position="178"/>
    </location>
</feature>
<evidence type="ECO:0000256" key="1">
    <source>
        <dbReference type="ARBA" id="ARBA00010271"/>
    </source>
</evidence>
<organism evidence="4 5">
    <name type="scientific">Gonapodya prolifera (strain JEL478)</name>
    <name type="common">Monoblepharis prolifera</name>
    <dbReference type="NCBI Taxonomy" id="1344416"/>
    <lineage>
        <taxon>Eukaryota</taxon>
        <taxon>Fungi</taxon>
        <taxon>Fungi incertae sedis</taxon>
        <taxon>Chytridiomycota</taxon>
        <taxon>Chytridiomycota incertae sedis</taxon>
        <taxon>Monoblepharidomycetes</taxon>
        <taxon>Monoblepharidales</taxon>
        <taxon>Gonapodyaceae</taxon>
        <taxon>Gonapodya</taxon>
    </lineage>
</organism>
<evidence type="ECO:0000256" key="2">
    <source>
        <dbReference type="SAM" id="Phobius"/>
    </source>
</evidence>
<reference evidence="4 5" key="1">
    <citation type="journal article" date="2015" name="Genome Biol. Evol.">
        <title>Phylogenomic analyses indicate that early fungi evolved digesting cell walls of algal ancestors of land plants.</title>
        <authorList>
            <person name="Chang Y."/>
            <person name="Wang S."/>
            <person name="Sekimoto S."/>
            <person name="Aerts A.L."/>
            <person name="Choi C."/>
            <person name="Clum A."/>
            <person name="LaButti K.M."/>
            <person name="Lindquist E.A."/>
            <person name="Yee Ngan C."/>
            <person name="Ohm R.A."/>
            <person name="Salamov A.A."/>
            <person name="Grigoriev I.V."/>
            <person name="Spatafora J.W."/>
            <person name="Berbee M.L."/>
        </authorList>
    </citation>
    <scope>NUCLEOTIDE SEQUENCE [LARGE SCALE GENOMIC DNA]</scope>
    <source>
        <strain evidence="4 5">JEL478</strain>
    </source>
</reference>
<keyword evidence="2" id="KW-0812">Transmembrane</keyword>
<dbReference type="STRING" id="1344416.A0A139ACZ5"/>
<dbReference type="OrthoDB" id="2141006at2759"/>
<keyword evidence="4" id="KW-0808">Transferase</keyword>
<dbReference type="PANTHER" id="PTHR11062:SF281">
    <property type="entry name" value="EXOSTOSIN-LIKE 2"/>
    <property type="match status" value="1"/>
</dbReference>
<dbReference type="InterPro" id="IPR040911">
    <property type="entry name" value="Exostosin_GT47"/>
</dbReference>
<gene>
    <name evidence="4" type="ORF">M427DRAFT_498169</name>
</gene>
<dbReference type="EMBL" id="KQ965767">
    <property type="protein sequence ID" value="KXS14696.1"/>
    <property type="molecule type" value="Genomic_DNA"/>
</dbReference>
<comment type="similarity">
    <text evidence="1">Belongs to the glycosyltransferase 47 family.</text>
</comment>
<keyword evidence="5" id="KW-1185">Reference proteome</keyword>
<evidence type="ECO:0000313" key="4">
    <source>
        <dbReference type="EMBL" id="KXS14696.1"/>
    </source>
</evidence>
<dbReference type="Pfam" id="PF03016">
    <property type="entry name" value="Exostosin_GT47"/>
    <property type="match status" value="1"/>
</dbReference>
<dbReference type="GO" id="GO:0016757">
    <property type="term" value="F:glycosyltransferase activity"/>
    <property type="evidence" value="ECO:0007669"/>
    <property type="project" value="InterPro"/>
</dbReference>
<keyword evidence="2" id="KW-0472">Membrane</keyword>
<name>A0A139ACZ5_GONPJ</name>
<feature type="domain" description="Exostosin GT47" evidence="3">
    <location>
        <begin position="203"/>
        <end position="490"/>
    </location>
</feature>
<dbReference type="AlphaFoldDB" id="A0A139ACZ5"/>
<proteinExistence type="inferred from homology"/>
<protein>
    <submittedName>
        <fullName evidence="4">Glycosyltransferase family 47 protein</fullName>
    </submittedName>
</protein>
<sequence>MKRHPEARHRKLFSQRSHFLMEFGVCYFQSRNLGGVSQRCYELKHRPASLQRTWLEPLPSAYVPLDRFSVLLNIFNVHLSRKILKQVCGPAIAGSMNCDLLDSYDDPTETEQLWHRREDNPLSLAGRSSAASPALRKSPSEISFDVPEREIGKPTPGIEWLVIAAMSLFVAACAAIVGNVRTLSESSKLALESTSSNPSDQFIYVYSIPPHLLLPNISCGVNSMYAVEVLFPKLVLSSPHHSPSPSSATYFLVPHYTTCMYHQCIFSLHLTPDECKSRASSYLAAILDDIQNTHPFWKRSGGTDHILVFSWDQASEILGWTFPVRARVLPAVHLTLLGTTTLHPNFSPHKDIVIPPYANYTLPLFLTYRPPSQRHILAHFRGTIHKDLAYSLGVRQRLVDLSKRHPHLFHVHEGHSTGHWSELSDSVFALCPGGWSPWSPRLFDSLVAGSIPVIFADDIQLPFEDIVDYHKVAFRLGNDDVDALRPLLEAVSPEMRRTMWDEGREVRRRFVWNDPPQEDDAFETTVQVLRTKRARPYFGRPRLDCSAASCSDA</sequence>
<accession>A0A139ACZ5</accession>
<evidence type="ECO:0000259" key="3">
    <source>
        <dbReference type="Pfam" id="PF03016"/>
    </source>
</evidence>